<keyword evidence="3" id="KW-1185">Reference proteome</keyword>
<comment type="caution">
    <text evidence="2">The sequence shown here is derived from an EMBL/GenBank/DDBJ whole genome shotgun (WGS) entry which is preliminary data.</text>
</comment>
<dbReference type="AlphaFoldDB" id="A0AAD6NCM8"/>
<gene>
    <name evidence="2" type="ORF">N7460_002340</name>
</gene>
<accession>A0AAD6NCM8</accession>
<feature type="compositionally biased region" description="Low complexity" evidence="1">
    <location>
        <begin position="142"/>
        <end position="154"/>
    </location>
</feature>
<evidence type="ECO:0000313" key="3">
    <source>
        <dbReference type="Proteomes" id="UP001219568"/>
    </source>
</evidence>
<name>A0AAD6NCM8_PENCN</name>
<feature type="compositionally biased region" description="Polar residues" evidence="1">
    <location>
        <begin position="77"/>
        <end position="92"/>
    </location>
</feature>
<dbReference type="EMBL" id="JAQJZL010000002">
    <property type="protein sequence ID" value="KAJ6051806.1"/>
    <property type="molecule type" value="Genomic_DNA"/>
</dbReference>
<feature type="region of interest" description="Disordered" evidence="1">
    <location>
        <begin position="25"/>
        <end position="48"/>
    </location>
</feature>
<feature type="region of interest" description="Disordered" evidence="1">
    <location>
        <begin position="77"/>
        <end position="98"/>
    </location>
</feature>
<sequence>MMSSNAKSHRIRNKKKYLEIISLASTTTQDTDNSQPAASMMAPSNEPLSQRIESAALSPSATAFTPASALGKITESTNAEGDPVSATSSTSAIPDAPVKSTEYIDLDTPVSSPAASHGDADADADTCSNVANAGSPVASVRAKAAGAGPTAADARSTAPDGSNANDEPTHPGPAHSCAEKQAVTIIAIDAFVQMRLLRGDVIEVLLAPLRVPVNGTTDYKVWRSSLALVLLQHGVCSVVDGDFHPLPLGHELQLWYVHMIYTACALIWNSLSHEVKKDRHVRYYLDTKHPRKVLQLLARSFGDGHCEYHDGNVPDGLEMFGT</sequence>
<organism evidence="2 3">
    <name type="scientific">Penicillium canescens</name>
    <dbReference type="NCBI Taxonomy" id="5083"/>
    <lineage>
        <taxon>Eukaryota</taxon>
        <taxon>Fungi</taxon>
        <taxon>Dikarya</taxon>
        <taxon>Ascomycota</taxon>
        <taxon>Pezizomycotina</taxon>
        <taxon>Eurotiomycetes</taxon>
        <taxon>Eurotiomycetidae</taxon>
        <taxon>Eurotiales</taxon>
        <taxon>Aspergillaceae</taxon>
        <taxon>Penicillium</taxon>
    </lineage>
</organism>
<proteinExistence type="predicted"/>
<dbReference type="Proteomes" id="UP001219568">
    <property type="component" value="Unassembled WGS sequence"/>
</dbReference>
<feature type="compositionally biased region" description="Polar residues" evidence="1">
    <location>
        <begin position="25"/>
        <end position="37"/>
    </location>
</feature>
<feature type="region of interest" description="Disordered" evidence="1">
    <location>
        <begin position="141"/>
        <end position="176"/>
    </location>
</feature>
<protein>
    <submittedName>
        <fullName evidence="2">Uncharacterized protein</fullName>
    </submittedName>
</protein>
<reference evidence="2" key="2">
    <citation type="submission" date="2023-01" db="EMBL/GenBank/DDBJ databases">
        <authorList>
            <person name="Petersen C."/>
        </authorList>
    </citation>
    <scope>NUCLEOTIDE SEQUENCE</scope>
    <source>
        <strain evidence="2">IBT 15450</strain>
    </source>
</reference>
<evidence type="ECO:0000313" key="2">
    <source>
        <dbReference type="EMBL" id="KAJ6051806.1"/>
    </source>
</evidence>
<evidence type="ECO:0000256" key="1">
    <source>
        <dbReference type="SAM" id="MobiDB-lite"/>
    </source>
</evidence>
<reference evidence="2" key="1">
    <citation type="journal article" date="2023" name="IMA Fungus">
        <title>Comparative genomic study of the Penicillium genus elucidates a diverse pangenome and 15 lateral gene transfer events.</title>
        <authorList>
            <person name="Petersen C."/>
            <person name="Sorensen T."/>
            <person name="Nielsen M.R."/>
            <person name="Sondergaard T.E."/>
            <person name="Sorensen J.L."/>
            <person name="Fitzpatrick D.A."/>
            <person name="Frisvad J.C."/>
            <person name="Nielsen K.L."/>
        </authorList>
    </citation>
    <scope>NUCLEOTIDE SEQUENCE</scope>
    <source>
        <strain evidence="2">IBT 15450</strain>
    </source>
</reference>